<name>W9H7Y8_9PROT</name>
<dbReference type="InterPro" id="IPR051321">
    <property type="entry name" value="PHA/PHB_synthase"/>
</dbReference>
<dbReference type="InterPro" id="IPR010941">
    <property type="entry name" value="PhaC_N"/>
</dbReference>
<keyword evidence="9" id="KW-1185">Reference proteome</keyword>
<dbReference type="InterPro" id="IPR029058">
    <property type="entry name" value="AB_hydrolase_fold"/>
</dbReference>
<dbReference type="Gene3D" id="3.40.50.1820">
    <property type="entry name" value="alpha/beta hydrolase"/>
    <property type="match status" value="1"/>
</dbReference>
<dbReference type="Pfam" id="PF07167">
    <property type="entry name" value="PhaC_N"/>
    <property type="match status" value="1"/>
</dbReference>
<gene>
    <name evidence="8" type="ORF">N825_33295</name>
</gene>
<dbReference type="GO" id="GO:0042619">
    <property type="term" value="P:poly-hydroxybutyrate biosynthetic process"/>
    <property type="evidence" value="ECO:0007669"/>
    <property type="project" value="InterPro"/>
</dbReference>
<evidence type="ECO:0000259" key="7">
    <source>
        <dbReference type="Pfam" id="PF07167"/>
    </source>
</evidence>
<feature type="domain" description="Poly-beta-hydroxybutyrate polymerase N-terminal" evidence="7">
    <location>
        <begin position="110"/>
        <end position="281"/>
    </location>
</feature>
<sequence length="604" mass="66516">MMTQQGDFPEVHFPDAAAMSEAFGHIAEHGGHILAEAVNNAASHASAAPADPLHIADVAMAAARTVMANPFRLASAQTDLWFDCAKLWRNAARRAMGATPLPVILPDQGDRRFSNPDWTEVLALDSVKQMYLLWSRFLTQVIGDADNLEPHMAHKVQFHTRQMIDAAAPTNNPLTNPEVLRATLESGGLNLVKGLRHLMEDMDRGHGKISPRMTDFDAFKVGQNIATTPGKVVYQNELMQLVQYTPTTATVSKRPLLIVPPWINKFYILDLREKNSFIKWAVDQGHTVFVISWINPDERHAAKTFENYMLEGPLDALARIEKATGETSVNAIGYCLGGTLLASTLAYLSVKDGGKDKDRIASATFFTTMTDFSDVGEMSVFIDEEQIAGIEASMAEKGYLDGSAMAASFNMLRANDLIWSFVVNNYLLGKDPHAFDLLYWNSDNTRMPAAMHSFYLRNMYLNNLLAKPDALTLAGEKIDLRRIETPSFFLSAREDHIAPWKSTYAATQTFAGPVKFVLSASGHIAGVINPPSANKYCYWTGADLPAEPDGWLAAAQRAEGSWWPEWNRWVGERSDGEVPARQPGAGGLPALEEAPGSYVARRAG</sequence>
<protein>
    <submittedName>
        <fullName evidence="8">Poly(3-hydroxyalkanoate) synthetase</fullName>
    </submittedName>
</protein>
<evidence type="ECO:0000256" key="5">
    <source>
        <dbReference type="SAM" id="MobiDB-lite"/>
    </source>
</evidence>
<evidence type="ECO:0000313" key="9">
    <source>
        <dbReference type="Proteomes" id="UP000019486"/>
    </source>
</evidence>
<keyword evidence="2" id="KW-0963">Cytoplasm</keyword>
<comment type="caution">
    <text evidence="8">The sequence shown here is derived from an EMBL/GenBank/DDBJ whole genome shotgun (WGS) entry which is preliminary data.</text>
</comment>
<dbReference type="NCBIfam" id="TIGR01838">
    <property type="entry name" value="PHA_synth_I"/>
    <property type="match status" value="1"/>
</dbReference>
<dbReference type="PANTHER" id="PTHR36837:SF5">
    <property type="entry name" value="POLY-3-HYDROXYBUTYRATE SYNTHASE"/>
    <property type="match status" value="1"/>
</dbReference>
<dbReference type="STRING" id="1385369.N825_33295"/>
<dbReference type="EMBL" id="AVFL01000006">
    <property type="protein sequence ID" value="EWY40807.1"/>
    <property type="molecule type" value="Genomic_DNA"/>
</dbReference>
<evidence type="ECO:0000256" key="2">
    <source>
        <dbReference type="ARBA" id="ARBA00022490"/>
    </source>
</evidence>
<dbReference type="PANTHER" id="PTHR36837">
    <property type="entry name" value="POLY(3-HYDROXYALKANOATE) POLYMERASE SUBUNIT PHAC"/>
    <property type="match status" value="1"/>
</dbReference>
<keyword evidence="3" id="KW-0808">Transferase</keyword>
<dbReference type="Pfam" id="PF00561">
    <property type="entry name" value="Abhydrolase_1"/>
    <property type="match status" value="1"/>
</dbReference>
<dbReference type="Proteomes" id="UP000019486">
    <property type="component" value="Unassembled WGS sequence"/>
</dbReference>
<organism evidence="8 9">
    <name type="scientific">Skermanella stibiiresistens SB22</name>
    <dbReference type="NCBI Taxonomy" id="1385369"/>
    <lineage>
        <taxon>Bacteria</taxon>
        <taxon>Pseudomonadati</taxon>
        <taxon>Pseudomonadota</taxon>
        <taxon>Alphaproteobacteria</taxon>
        <taxon>Rhodospirillales</taxon>
        <taxon>Azospirillaceae</taxon>
        <taxon>Skermanella</taxon>
    </lineage>
</organism>
<reference evidence="8 9" key="1">
    <citation type="submission" date="2013-08" db="EMBL/GenBank/DDBJ databases">
        <title>The genome sequence of Skermanella stibiiresistens.</title>
        <authorList>
            <person name="Zhu W."/>
            <person name="Wang G."/>
        </authorList>
    </citation>
    <scope>NUCLEOTIDE SEQUENCE [LARGE SCALE GENOMIC DNA]</scope>
    <source>
        <strain evidence="8 9">SB22</strain>
    </source>
</reference>
<keyword evidence="4" id="KW-0012">Acyltransferase</keyword>
<accession>W9H7Y8</accession>
<feature type="region of interest" description="Disordered" evidence="5">
    <location>
        <begin position="573"/>
        <end position="604"/>
    </location>
</feature>
<dbReference type="InterPro" id="IPR000073">
    <property type="entry name" value="AB_hydrolase_1"/>
</dbReference>
<dbReference type="PATRIC" id="fig|1385369.3.peg.2103"/>
<proteinExistence type="predicted"/>
<comment type="subcellular location">
    <subcellularLocation>
        <location evidence="1">Cytoplasm</location>
    </subcellularLocation>
</comment>
<evidence type="ECO:0000259" key="6">
    <source>
        <dbReference type="Pfam" id="PF00561"/>
    </source>
</evidence>
<feature type="domain" description="AB hydrolase-1" evidence="6">
    <location>
        <begin position="283"/>
        <end position="526"/>
    </location>
</feature>
<dbReference type="SUPFAM" id="SSF53474">
    <property type="entry name" value="alpha/beta-Hydrolases"/>
    <property type="match status" value="1"/>
</dbReference>
<evidence type="ECO:0000256" key="3">
    <source>
        <dbReference type="ARBA" id="ARBA00022679"/>
    </source>
</evidence>
<dbReference type="InterPro" id="IPR010963">
    <property type="entry name" value="PHA_synth_I"/>
</dbReference>
<evidence type="ECO:0000256" key="1">
    <source>
        <dbReference type="ARBA" id="ARBA00004496"/>
    </source>
</evidence>
<dbReference type="GO" id="GO:0016746">
    <property type="term" value="F:acyltransferase activity"/>
    <property type="evidence" value="ECO:0007669"/>
    <property type="project" value="UniProtKB-KW"/>
</dbReference>
<dbReference type="AlphaFoldDB" id="W9H7Y8"/>
<dbReference type="GO" id="GO:0005737">
    <property type="term" value="C:cytoplasm"/>
    <property type="evidence" value="ECO:0007669"/>
    <property type="project" value="UniProtKB-SubCell"/>
</dbReference>
<evidence type="ECO:0000313" key="8">
    <source>
        <dbReference type="EMBL" id="EWY40807.1"/>
    </source>
</evidence>
<evidence type="ECO:0000256" key="4">
    <source>
        <dbReference type="ARBA" id="ARBA00023315"/>
    </source>
</evidence>